<dbReference type="GeneID" id="26260021"/>
<name>W7EWX1_BIPV3</name>
<keyword evidence="2" id="KW-1185">Reference proteome</keyword>
<dbReference type="RefSeq" id="XP_014558095.1">
    <property type="nucleotide sequence ID" value="XM_014702609.1"/>
</dbReference>
<dbReference type="AlphaFoldDB" id="W7EWX1"/>
<dbReference type="Proteomes" id="UP000054337">
    <property type="component" value="Unassembled WGS sequence"/>
</dbReference>
<evidence type="ECO:0000313" key="2">
    <source>
        <dbReference type="Proteomes" id="UP000054337"/>
    </source>
</evidence>
<sequence length="70" mass="7977">MRRAACIALAHPPSTIHHPNPPPSLHLHTSHPSIHPFIHLISRLSTHTRTHPILQIPCHNQKPHNPFFFS</sequence>
<reference evidence="1 2" key="1">
    <citation type="journal article" date="2013" name="PLoS Genet.">
        <title>Comparative genome structure, secondary metabolite, and effector coding capacity across Cochliobolus pathogens.</title>
        <authorList>
            <person name="Condon B.J."/>
            <person name="Leng Y."/>
            <person name="Wu D."/>
            <person name="Bushley K.E."/>
            <person name="Ohm R.A."/>
            <person name="Otillar R."/>
            <person name="Martin J."/>
            <person name="Schackwitz W."/>
            <person name="Grimwood J."/>
            <person name="MohdZainudin N."/>
            <person name="Xue C."/>
            <person name="Wang R."/>
            <person name="Manning V.A."/>
            <person name="Dhillon B."/>
            <person name="Tu Z.J."/>
            <person name="Steffenson B.J."/>
            <person name="Salamov A."/>
            <person name="Sun H."/>
            <person name="Lowry S."/>
            <person name="LaButti K."/>
            <person name="Han J."/>
            <person name="Copeland A."/>
            <person name="Lindquist E."/>
            <person name="Barry K."/>
            <person name="Schmutz J."/>
            <person name="Baker S.E."/>
            <person name="Ciuffetti L.M."/>
            <person name="Grigoriev I.V."/>
            <person name="Zhong S."/>
            <person name="Turgeon B.G."/>
        </authorList>
    </citation>
    <scope>NUCLEOTIDE SEQUENCE [LARGE SCALE GENOMIC DNA]</scope>
    <source>
        <strain evidence="1 2">FI3</strain>
    </source>
</reference>
<dbReference type="HOGENOM" id="CLU_2757422_0_0_1"/>
<organism evidence="1 2">
    <name type="scientific">Bipolaris victoriae (strain FI3)</name>
    <name type="common">Victoria blight of oats agent</name>
    <name type="synonym">Cochliobolus victoriae</name>
    <dbReference type="NCBI Taxonomy" id="930091"/>
    <lineage>
        <taxon>Eukaryota</taxon>
        <taxon>Fungi</taxon>
        <taxon>Dikarya</taxon>
        <taxon>Ascomycota</taxon>
        <taxon>Pezizomycotina</taxon>
        <taxon>Dothideomycetes</taxon>
        <taxon>Pleosporomycetidae</taxon>
        <taxon>Pleosporales</taxon>
        <taxon>Pleosporineae</taxon>
        <taxon>Pleosporaceae</taxon>
        <taxon>Bipolaris</taxon>
    </lineage>
</organism>
<protein>
    <submittedName>
        <fullName evidence="1">Uncharacterized protein</fullName>
    </submittedName>
</protein>
<evidence type="ECO:0000313" key="1">
    <source>
        <dbReference type="EMBL" id="EUN28502.1"/>
    </source>
</evidence>
<dbReference type="EMBL" id="KI968720">
    <property type="protein sequence ID" value="EUN28502.1"/>
    <property type="molecule type" value="Genomic_DNA"/>
</dbReference>
<gene>
    <name evidence="1" type="ORF">COCVIDRAFT_95361</name>
</gene>
<accession>W7EWX1</accession>
<proteinExistence type="predicted"/>